<evidence type="ECO:0000313" key="8">
    <source>
        <dbReference type="Proteomes" id="UP000650833"/>
    </source>
</evidence>
<protein>
    <recommendedName>
        <fullName evidence="6">Man1/Src1-like C-terminal domain-containing protein</fullName>
    </recommendedName>
</protein>
<dbReference type="Proteomes" id="UP000650833">
    <property type="component" value="Unassembled WGS sequence"/>
</dbReference>
<accession>A0A8H7R6Y8</accession>
<dbReference type="InterPro" id="IPR018996">
    <property type="entry name" value="Man1/Src1-like_C"/>
</dbReference>
<dbReference type="GO" id="GO:0031965">
    <property type="term" value="C:nuclear membrane"/>
    <property type="evidence" value="ECO:0007669"/>
    <property type="project" value="UniProtKB-SubCell"/>
</dbReference>
<keyword evidence="5" id="KW-0539">Nucleus</keyword>
<keyword evidence="4" id="KW-0472">Membrane</keyword>
<gene>
    <name evidence="7" type="ORF">INT46_010778</name>
</gene>
<keyword evidence="8" id="KW-1185">Reference proteome</keyword>
<comment type="subcellular location">
    <subcellularLocation>
        <location evidence="1">Nucleus membrane</location>
    </subcellularLocation>
</comment>
<evidence type="ECO:0000256" key="2">
    <source>
        <dbReference type="ARBA" id="ARBA00022692"/>
    </source>
</evidence>
<dbReference type="AlphaFoldDB" id="A0A8H7R6Y8"/>
<evidence type="ECO:0000256" key="4">
    <source>
        <dbReference type="ARBA" id="ARBA00023136"/>
    </source>
</evidence>
<organism evidence="7 8">
    <name type="scientific">Mucor plumbeus</name>
    <dbReference type="NCBI Taxonomy" id="97098"/>
    <lineage>
        <taxon>Eukaryota</taxon>
        <taxon>Fungi</taxon>
        <taxon>Fungi incertae sedis</taxon>
        <taxon>Mucoromycota</taxon>
        <taxon>Mucoromycotina</taxon>
        <taxon>Mucoromycetes</taxon>
        <taxon>Mucorales</taxon>
        <taxon>Mucorineae</taxon>
        <taxon>Mucoraceae</taxon>
        <taxon>Mucor</taxon>
    </lineage>
</organism>
<name>A0A8H7R6Y8_9FUNG</name>
<evidence type="ECO:0000256" key="5">
    <source>
        <dbReference type="ARBA" id="ARBA00023242"/>
    </source>
</evidence>
<evidence type="ECO:0000256" key="3">
    <source>
        <dbReference type="ARBA" id="ARBA00022989"/>
    </source>
</evidence>
<proteinExistence type="predicted"/>
<dbReference type="Pfam" id="PF09402">
    <property type="entry name" value="MSC"/>
    <property type="match status" value="1"/>
</dbReference>
<comment type="caution">
    <text evidence="7">The sequence shown here is derived from an EMBL/GenBank/DDBJ whole genome shotgun (WGS) entry which is preliminary data.</text>
</comment>
<keyword evidence="2" id="KW-0812">Transmembrane</keyword>
<evidence type="ECO:0000256" key="1">
    <source>
        <dbReference type="ARBA" id="ARBA00004126"/>
    </source>
</evidence>
<sequence length="97" mass="11551">MPIIIKSYRHELKIETFVQNIVKHLKEKVEYHVKYPHYYSSPEISVSQIRSTIINAVDVTTLNDWQCVVEKIDSHPLIQKSFQEERGDFIEHWELIA</sequence>
<feature type="domain" description="Man1/Src1-like C-terminal" evidence="6">
    <location>
        <begin position="6"/>
        <end position="96"/>
    </location>
</feature>
<evidence type="ECO:0000313" key="7">
    <source>
        <dbReference type="EMBL" id="KAG2205616.1"/>
    </source>
</evidence>
<evidence type="ECO:0000259" key="6">
    <source>
        <dbReference type="Pfam" id="PF09402"/>
    </source>
</evidence>
<keyword evidence="3" id="KW-1133">Transmembrane helix</keyword>
<dbReference type="EMBL" id="JAEPRC010000170">
    <property type="protein sequence ID" value="KAG2205616.1"/>
    <property type="molecule type" value="Genomic_DNA"/>
</dbReference>
<dbReference type="OrthoDB" id="10444819at2759"/>
<reference evidence="7" key="1">
    <citation type="submission" date="2020-12" db="EMBL/GenBank/DDBJ databases">
        <title>Metabolic potential, ecology and presence of endohyphal bacteria is reflected in genomic diversity of Mucoromycotina.</title>
        <authorList>
            <person name="Muszewska A."/>
            <person name="Okrasinska A."/>
            <person name="Steczkiewicz K."/>
            <person name="Drgas O."/>
            <person name="Orlowska M."/>
            <person name="Perlinska-Lenart U."/>
            <person name="Aleksandrzak-Piekarczyk T."/>
            <person name="Szatraj K."/>
            <person name="Zielenkiewicz U."/>
            <person name="Pilsyk S."/>
            <person name="Malc E."/>
            <person name="Mieczkowski P."/>
            <person name="Kruszewska J.S."/>
            <person name="Biernat P."/>
            <person name="Pawlowska J."/>
        </authorList>
    </citation>
    <scope>NUCLEOTIDE SEQUENCE</scope>
    <source>
        <strain evidence="7">CBS 226.32</strain>
    </source>
</reference>